<proteinExistence type="predicted"/>
<evidence type="ECO:0000313" key="2">
    <source>
        <dbReference type="Proteomes" id="UP000297948"/>
    </source>
</evidence>
<dbReference type="RefSeq" id="WP_135340018.1">
    <property type="nucleotide sequence ID" value="NZ_JBHLTX010000026.1"/>
</dbReference>
<dbReference type="EMBL" id="SRID01000157">
    <property type="protein sequence ID" value="TGB07103.1"/>
    <property type="molecule type" value="Genomic_DNA"/>
</dbReference>
<comment type="caution">
    <text evidence="1">The sequence shown here is derived from an EMBL/GenBank/DDBJ whole genome shotgun (WGS) entry which is preliminary data.</text>
</comment>
<organism evidence="1 2">
    <name type="scientific">Streptomyces palmae</name>
    <dbReference type="NCBI Taxonomy" id="1701085"/>
    <lineage>
        <taxon>Bacteria</taxon>
        <taxon>Bacillati</taxon>
        <taxon>Actinomycetota</taxon>
        <taxon>Actinomycetes</taxon>
        <taxon>Kitasatosporales</taxon>
        <taxon>Streptomycetaceae</taxon>
        <taxon>Streptomyces</taxon>
    </lineage>
</organism>
<dbReference type="Proteomes" id="UP000297948">
    <property type="component" value="Unassembled WGS sequence"/>
</dbReference>
<evidence type="ECO:0000313" key="1">
    <source>
        <dbReference type="EMBL" id="TGB07103.1"/>
    </source>
</evidence>
<sequence length="112" mass="12323">MSYADIASAVRLDGGVKRLSVWTIKQQVAPPFRERLSPALSKEITDGLNRHGILTLPTTLPTDQRDWVILIEKKSALGEALLLATKAVVCSRLDIPMAPGAHKELRKLARQV</sequence>
<protein>
    <submittedName>
        <fullName evidence="1">Uncharacterized protein</fullName>
    </submittedName>
</protein>
<gene>
    <name evidence="1" type="ORF">E4099_17545</name>
</gene>
<dbReference type="OrthoDB" id="4220566at2"/>
<dbReference type="AlphaFoldDB" id="A0A4Z0H8B6"/>
<keyword evidence="2" id="KW-1185">Reference proteome</keyword>
<name>A0A4Z0H8B6_9ACTN</name>
<accession>A0A4Z0H8B6</accession>
<reference evidence="1 2" key="1">
    <citation type="submission" date="2019-03" db="EMBL/GenBank/DDBJ databases">
        <authorList>
            <person name="Gonzalez-Pimentel J.L."/>
        </authorList>
    </citation>
    <scope>NUCLEOTIDE SEQUENCE [LARGE SCALE GENOMIC DNA]</scope>
    <source>
        <strain evidence="1 2">JCM 31289</strain>
    </source>
</reference>